<evidence type="ECO:0000256" key="7">
    <source>
        <dbReference type="ARBA" id="ARBA00023306"/>
    </source>
</evidence>
<accession>A0A2H3IWL4</accession>
<dbReference type="GO" id="GO:0007059">
    <property type="term" value="P:chromosome segregation"/>
    <property type="evidence" value="ECO:0007669"/>
    <property type="project" value="UniProtKB-KW"/>
</dbReference>
<name>A0A2H3IWL4_WOLCO</name>
<dbReference type="EMBL" id="KB467831">
    <property type="protein sequence ID" value="PCH34372.1"/>
    <property type="molecule type" value="Genomic_DNA"/>
</dbReference>
<evidence type="ECO:0000256" key="4">
    <source>
        <dbReference type="ARBA" id="ARBA00022776"/>
    </source>
</evidence>
<keyword evidence="4" id="KW-0498">Mitosis</keyword>
<evidence type="ECO:0000256" key="1">
    <source>
        <dbReference type="ARBA" id="ARBA00004123"/>
    </source>
</evidence>
<evidence type="ECO:0000313" key="10">
    <source>
        <dbReference type="Proteomes" id="UP000218811"/>
    </source>
</evidence>
<proteinExistence type="inferred from homology"/>
<evidence type="ECO:0000256" key="2">
    <source>
        <dbReference type="ARBA" id="ARBA00008585"/>
    </source>
</evidence>
<gene>
    <name evidence="9" type="ORF">WOLCODRAFT_113675</name>
</gene>
<keyword evidence="6" id="KW-0539">Nucleus</keyword>
<dbReference type="GO" id="GO:0051301">
    <property type="term" value="P:cell division"/>
    <property type="evidence" value="ECO:0007669"/>
    <property type="project" value="UniProtKB-KW"/>
</dbReference>
<dbReference type="PANTHER" id="PTHR21394">
    <property type="entry name" value="MAU2 CHROMATID COHESION FACTOR HOMOLOG"/>
    <property type="match status" value="1"/>
</dbReference>
<dbReference type="OMA" id="QVTHPRI"/>
<keyword evidence="7" id="KW-0131">Cell cycle</keyword>
<organism evidence="9 10">
    <name type="scientific">Wolfiporia cocos (strain MD-104)</name>
    <name type="common">Brown rot fungus</name>
    <dbReference type="NCBI Taxonomy" id="742152"/>
    <lineage>
        <taxon>Eukaryota</taxon>
        <taxon>Fungi</taxon>
        <taxon>Dikarya</taxon>
        <taxon>Basidiomycota</taxon>
        <taxon>Agaricomycotina</taxon>
        <taxon>Agaricomycetes</taxon>
        <taxon>Polyporales</taxon>
        <taxon>Phaeolaceae</taxon>
        <taxon>Wolfiporia</taxon>
    </lineage>
</organism>
<keyword evidence="5" id="KW-0159">Chromosome partition</keyword>
<dbReference type="InterPro" id="IPR019440">
    <property type="entry name" value="MAU2"/>
</dbReference>
<evidence type="ECO:0008006" key="11">
    <source>
        <dbReference type="Google" id="ProtNLM"/>
    </source>
</evidence>
<feature type="region of interest" description="Disordered" evidence="8">
    <location>
        <begin position="186"/>
        <end position="208"/>
    </location>
</feature>
<comment type="subcellular location">
    <subcellularLocation>
        <location evidence="1">Nucleus</location>
    </subcellularLocation>
</comment>
<reference evidence="9 10" key="1">
    <citation type="journal article" date="2012" name="Science">
        <title>The Paleozoic origin of enzymatic lignin decomposition reconstructed from 31 fungal genomes.</title>
        <authorList>
            <person name="Floudas D."/>
            <person name="Binder M."/>
            <person name="Riley R."/>
            <person name="Barry K."/>
            <person name="Blanchette R.A."/>
            <person name="Henrissat B."/>
            <person name="Martinez A.T."/>
            <person name="Otillar R."/>
            <person name="Spatafora J.W."/>
            <person name="Yadav J.S."/>
            <person name="Aerts A."/>
            <person name="Benoit I."/>
            <person name="Boyd A."/>
            <person name="Carlson A."/>
            <person name="Copeland A."/>
            <person name="Coutinho P.M."/>
            <person name="de Vries R.P."/>
            <person name="Ferreira P."/>
            <person name="Findley K."/>
            <person name="Foster B."/>
            <person name="Gaskell J."/>
            <person name="Glotzer D."/>
            <person name="Gorecki P."/>
            <person name="Heitman J."/>
            <person name="Hesse C."/>
            <person name="Hori C."/>
            <person name="Igarashi K."/>
            <person name="Jurgens J.A."/>
            <person name="Kallen N."/>
            <person name="Kersten P."/>
            <person name="Kohler A."/>
            <person name="Kuees U."/>
            <person name="Kumar T.K.A."/>
            <person name="Kuo A."/>
            <person name="LaButti K."/>
            <person name="Larrondo L.F."/>
            <person name="Lindquist E."/>
            <person name="Ling A."/>
            <person name="Lombard V."/>
            <person name="Lucas S."/>
            <person name="Lundell T."/>
            <person name="Martin R."/>
            <person name="McLaughlin D.J."/>
            <person name="Morgenstern I."/>
            <person name="Morin E."/>
            <person name="Murat C."/>
            <person name="Nagy L.G."/>
            <person name="Nolan M."/>
            <person name="Ohm R.A."/>
            <person name="Patyshakuliyeva A."/>
            <person name="Rokas A."/>
            <person name="Ruiz-Duenas F.J."/>
            <person name="Sabat G."/>
            <person name="Salamov A."/>
            <person name="Samejima M."/>
            <person name="Schmutz J."/>
            <person name="Slot J.C."/>
            <person name="St John F."/>
            <person name="Stenlid J."/>
            <person name="Sun H."/>
            <person name="Sun S."/>
            <person name="Syed K."/>
            <person name="Tsang A."/>
            <person name="Wiebenga A."/>
            <person name="Young D."/>
            <person name="Pisabarro A."/>
            <person name="Eastwood D.C."/>
            <person name="Martin F."/>
            <person name="Cullen D."/>
            <person name="Grigoriev I.V."/>
            <person name="Hibbett D.S."/>
        </authorList>
    </citation>
    <scope>NUCLEOTIDE SEQUENCE [LARGE SCALE GENOMIC DNA]</scope>
    <source>
        <strain evidence="9 10">MD-104</strain>
    </source>
</reference>
<dbReference type="OrthoDB" id="5565328at2759"/>
<protein>
    <recommendedName>
        <fullName evidence="11">Cohesin loading factor</fullName>
    </recommendedName>
</protein>
<evidence type="ECO:0000256" key="8">
    <source>
        <dbReference type="SAM" id="MobiDB-lite"/>
    </source>
</evidence>
<dbReference type="Proteomes" id="UP000218811">
    <property type="component" value="Unassembled WGS sequence"/>
</dbReference>
<comment type="similarity">
    <text evidence="2">Belongs to the SCC4/mau-2 family.</text>
</comment>
<feature type="compositionally biased region" description="Polar residues" evidence="8">
    <location>
        <begin position="558"/>
        <end position="579"/>
    </location>
</feature>
<keyword evidence="10" id="KW-1185">Reference proteome</keyword>
<evidence type="ECO:0000256" key="6">
    <source>
        <dbReference type="ARBA" id="ARBA00023242"/>
    </source>
</evidence>
<evidence type="ECO:0000256" key="3">
    <source>
        <dbReference type="ARBA" id="ARBA00022618"/>
    </source>
</evidence>
<sequence>MRVISGGLSAQHDEHPWAKGIEAEVEKAMSKGSIIAQKHPSLRAYKHHLALLQAQLSHWQHKPKFARNQLRNLLSSFLPTDPPHTVYAAHLAYISLLTTPTASSSHTTPPNVSPTPCSQDVHAALGAVDVLAALSQEKRHRQVALLVRVLRLRVLVAAGMWDQVHKALMDTECAFGLSYEPCITPRPRKAPQGGSSQEGSQEKEKEKEPDAFIAFEDTLEAALVMHVLMMAVIFFTHVGDAPEASPRLSHLHALLDSGVLERFPDGMLEIAFPNDPPLIVQVTHPRILLMLAFLVSATAKRDAVGRKPKRKVFASTGLSVWDTEISREISFALWAGLADVEEVEQRLARIKADLLCEIIAVSIMRSEFDTAEEDLNTLIAHTRTHSLFPLFVARIALHHAYLAHALGQTARALQCYRVAAHRAERGSFVEVAARAGEVALRIGVQQHANGMSAEDEGVVQEYEEELQVAKACQGQGGALEAVGHVVEACVTPEILKAKQHLKNALNFATRAQDNHLRALILTLISSHYFHTAAEHALGMLKTAEQLAAGLGAPPAKPSSGTSDPKPINSSESHQKNSVGNAPLGLWVGERSLELFKRAGKDARAQKQMAINARLARAVEELAKRGDSTTALSAV</sequence>
<evidence type="ECO:0000256" key="5">
    <source>
        <dbReference type="ARBA" id="ARBA00022829"/>
    </source>
</evidence>
<dbReference type="AlphaFoldDB" id="A0A2H3IWL4"/>
<dbReference type="Pfam" id="PF10345">
    <property type="entry name" value="Cohesin_load"/>
    <property type="match status" value="1"/>
</dbReference>
<evidence type="ECO:0000313" key="9">
    <source>
        <dbReference type="EMBL" id="PCH34372.1"/>
    </source>
</evidence>
<dbReference type="GO" id="GO:0005634">
    <property type="term" value="C:nucleus"/>
    <property type="evidence" value="ECO:0007669"/>
    <property type="project" value="UniProtKB-SubCell"/>
</dbReference>
<dbReference type="GO" id="GO:0007064">
    <property type="term" value="P:mitotic sister chromatid cohesion"/>
    <property type="evidence" value="ECO:0007669"/>
    <property type="project" value="InterPro"/>
</dbReference>
<keyword evidence="3" id="KW-0132">Cell division</keyword>
<feature type="region of interest" description="Disordered" evidence="8">
    <location>
        <begin position="550"/>
        <end position="582"/>
    </location>
</feature>